<dbReference type="InterPro" id="IPR000086">
    <property type="entry name" value="NUDIX_hydrolase_dom"/>
</dbReference>
<gene>
    <name evidence="4" type="ORF">G3I44_18520</name>
</gene>
<reference evidence="4 5" key="1">
    <citation type="submission" date="2020-02" db="EMBL/GenBank/DDBJ databases">
        <title>Whole genome sequence of Halogeometricum borinquense strain wsp4.</title>
        <authorList>
            <person name="Verma D.K."/>
            <person name="Gopal K."/>
            <person name="Prasad E.S."/>
        </authorList>
    </citation>
    <scope>NUCLEOTIDE SEQUENCE [LARGE SCALE GENOMIC DNA]</scope>
    <source>
        <strain evidence="5">wsp4</strain>
    </source>
</reference>
<dbReference type="PROSITE" id="PS00893">
    <property type="entry name" value="NUDIX_BOX"/>
    <property type="match status" value="1"/>
</dbReference>
<sequence length="144" mass="16460">MTENIRFVALGAVHRENELLVFEGESPESGDPYYRLLGGGVEFGECSQDAVVREFDEELGVEFADPTRVGTFERVFSHGGETGHEVWRVYEGHIVEDWPYDRESFTFIEPELGTEHLARWMPVEALREDETTFYAPEVLDALDV</sequence>
<comment type="cofactor">
    <cofactor evidence="1">
        <name>Mg(2+)</name>
        <dbReference type="ChEBI" id="CHEBI:18420"/>
    </cofactor>
</comment>
<dbReference type="InterPro" id="IPR015797">
    <property type="entry name" value="NUDIX_hydrolase-like_dom_sf"/>
</dbReference>
<evidence type="ECO:0000259" key="3">
    <source>
        <dbReference type="PROSITE" id="PS51462"/>
    </source>
</evidence>
<evidence type="ECO:0000313" key="4">
    <source>
        <dbReference type="EMBL" id="QIB76091.1"/>
    </source>
</evidence>
<dbReference type="InterPro" id="IPR020084">
    <property type="entry name" value="NUDIX_hydrolase_CS"/>
</dbReference>
<feature type="domain" description="Nudix hydrolase" evidence="3">
    <location>
        <begin position="4"/>
        <end position="143"/>
    </location>
</feature>
<dbReference type="Pfam" id="PF00293">
    <property type="entry name" value="NUDIX"/>
    <property type="match status" value="1"/>
</dbReference>
<proteinExistence type="predicted"/>
<dbReference type="EMBL" id="CP048739">
    <property type="protein sequence ID" value="QIB76091.1"/>
    <property type="molecule type" value="Genomic_DNA"/>
</dbReference>
<protein>
    <submittedName>
        <fullName evidence="4">NUDIX domain-containing protein</fullName>
    </submittedName>
</protein>
<dbReference type="AlphaFoldDB" id="A0A6C0UNW4"/>
<accession>A0A6C0UNW4</accession>
<dbReference type="Proteomes" id="UP000465846">
    <property type="component" value="Chromosome"/>
</dbReference>
<dbReference type="Gene3D" id="3.90.79.10">
    <property type="entry name" value="Nucleoside Triphosphate Pyrophosphohydrolase"/>
    <property type="match status" value="1"/>
</dbReference>
<dbReference type="SUPFAM" id="SSF55811">
    <property type="entry name" value="Nudix"/>
    <property type="match status" value="1"/>
</dbReference>
<evidence type="ECO:0000256" key="1">
    <source>
        <dbReference type="ARBA" id="ARBA00001946"/>
    </source>
</evidence>
<organism evidence="4 5">
    <name type="scientific">Halogeometricum borinquense</name>
    <dbReference type="NCBI Taxonomy" id="60847"/>
    <lineage>
        <taxon>Archaea</taxon>
        <taxon>Methanobacteriati</taxon>
        <taxon>Methanobacteriota</taxon>
        <taxon>Stenosarchaea group</taxon>
        <taxon>Halobacteria</taxon>
        <taxon>Halobacteriales</taxon>
        <taxon>Haloferacaceae</taxon>
        <taxon>Halogeometricum</taxon>
    </lineage>
</organism>
<evidence type="ECO:0000256" key="2">
    <source>
        <dbReference type="ARBA" id="ARBA00022801"/>
    </source>
</evidence>
<dbReference type="PANTHER" id="PTHR43046:SF14">
    <property type="entry name" value="MUTT_NUDIX FAMILY PROTEIN"/>
    <property type="match status" value="1"/>
</dbReference>
<name>A0A6C0UNW4_9EURY</name>
<dbReference type="PROSITE" id="PS51462">
    <property type="entry name" value="NUDIX"/>
    <property type="match status" value="1"/>
</dbReference>
<dbReference type="GO" id="GO:0016787">
    <property type="term" value="F:hydrolase activity"/>
    <property type="evidence" value="ECO:0007669"/>
    <property type="project" value="UniProtKB-KW"/>
</dbReference>
<dbReference type="PANTHER" id="PTHR43046">
    <property type="entry name" value="GDP-MANNOSE MANNOSYL HYDROLASE"/>
    <property type="match status" value="1"/>
</dbReference>
<keyword evidence="2" id="KW-0378">Hydrolase</keyword>
<evidence type="ECO:0000313" key="5">
    <source>
        <dbReference type="Proteomes" id="UP000465846"/>
    </source>
</evidence>